<keyword evidence="6" id="KW-1003">Cell membrane</keyword>
<reference evidence="7 8" key="1">
    <citation type="submission" date="2016-12" db="EMBL/GenBank/DDBJ databases">
        <title>Marinobacter lutaoensis whole genome sequencing.</title>
        <authorList>
            <person name="Verma A."/>
            <person name="Krishnamurthi S."/>
        </authorList>
    </citation>
    <scope>NUCLEOTIDE SEQUENCE [LARGE SCALE GENOMIC DNA]</scope>
    <source>
        <strain evidence="7 8">T5054</strain>
    </source>
</reference>
<evidence type="ECO:0000313" key="8">
    <source>
        <dbReference type="Proteomes" id="UP000189339"/>
    </source>
</evidence>
<dbReference type="AlphaFoldDB" id="A0A1V2DVN0"/>
<protein>
    <recommendedName>
        <fullName evidence="6">SURF1-like protein</fullName>
    </recommendedName>
</protein>
<dbReference type="EMBL" id="MSCW01000004">
    <property type="protein sequence ID" value="ONF44436.1"/>
    <property type="molecule type" value="Genomic_DNA"/>
</dbReference>
<evidence type="ECO:0000256" key="4">
    <source>
        <dbReference type="ARBA" id="ARBA00022989"/>
    </source>
</evidence>
<dbReference type="InterPro" id="IPR045214">
    <property type="entry name" value="Surf1/Surf4"/>
</dbReference>
<organism evidence="7 8">
    <name type="scientific">Marinobacter lutaoensis</name>
    <dbReference type="NCBI Taxonomy" id="135739"/>
    <lineage>
        <taxon>Bacteria</taxon>
        <taxon>Pseudomonadati</taxon>
        <taxon>Pseudomonadota</taxon>
        <taxon>Gammaproteobacteria</taxon>
        <taxon>Pseudomonadales</taxon>
        <taxon>Marinobacteraceae</taxon>
        <taxon>Marinobacter</taxon>
    </lineage>
</organism>
<evidence type="ECO:0000256" key="2">
    <source>
        <dbReference type="ARBA" id="ARBA00007165"/>
    </source>
</evidence>
<evidence type="ECO:0000256" key="6">
    <source>
        <dbReference type="RuleBase" id="RU363076"/>
    </source>
</evidence>
<name>A0A1V2DVN0_9GAMM</name>
<evidence type="ECO:0000256" key="1">
    <source>
        <dbReference type="ARBA" id="ARBA00004370"/>
    </source>
</evidence>
<dbReference type="RefSeq" id="WP_076723458.1">
    <property type="nucleotide sequence ID" value="NZ_MSCW01000004.1"/>
</dbReference>
<proteinExistence type="inferred from homology"/>
<feature type="transmembrane region" description="Helical" evidence="6">
    <location>
        <begin position="15"/>
        <end position="34"/>
    </location>
</feature>
<keyword evidence="3 6" id="KW-0812">Transmembrane</keyword>
<dbReference type="GO" id="GO:0005886">
    <property type="term" value="C:plasma membrane"/>
    <property type="evidence" value="ECO:0007669"/>
    <property type="project" value="UniProtKB-SubCell"/>
</dbReference>
<keyword evidence="4 6" id="KW-1133">Transmembrane helix</keyword>
<keyword evidence="5 6" id="KW-0472">Membrane</keyword>
<evidence type="ECO:0000256" key="5">
    <source>
        <dbReference type="ARBA" id="ARBA00023136"/>
    </source>
</evidence>
<keyword evidence="8" id="KW-1185">Reference proteome</keyword>
<dbReference type="Pfam" id="PF02104">
    <property type="entry name" value="SURF1"/>
    <property type="match status" value="1"/>
</dbReference>
<comment type="similarity">
    <text evidence="2 6">Belongs to the SURF1 family.</text>
</comment>
<sequence length="245" mass="27040">MTDSRPTKQRGRADWRLLLFSGLLLPVLIALGIWQLHRAAEKQALLDRWQHQAETLDWSGLLASEPEPGQPVRITGLYGDQSWLLDNRTRDGRPGYEVITAFFPLEGPPVLVNRGWLPAPARRDRLPEVQTPAGIVTLAGRLAHYPEPPVLADTGPEASGWPRRVQRLPRAQAEQQVPGLAPLLVRLDGDDQPGAFRADWAPDLMAPGTHYGYAVQWFALALALTILTVVASYRTTGADNDNDNG</sequence>
<evidence type="ECO:0000313" key="7">
    <source>
        <dbReference type="EMBL" id="ONF44436.1"/>
    </source>
</evidence>
<dbReference type="OrthoDB" id="9789940at2"/>
<dbReference type="PANTHER" id="PTHR23427">
    <property type="entry name" value="SURFEIT LOCUS PROTEIN"/>
    <property type="match status" value="1"/>
</dbReference>
<dbReference type="PANTHER" id="PTHR23427:SF2">
    <property type="entry name" value="SURFEIT LOCUS PROTEIN 1"/>
    <property type="match status" value="1"/>
</dbReference>
<comment type="subcellular location">
    <subcellularLocation>
        <location evidence="6">Cell membrane</location>
        <topology evidence="6">Multi-pass membrane protein</topology>
    </subcellularLocation>
    <subcellularLocation>
        <location evidence="1">Membrane</location>
    </subcellularLocation>
</comment>
<gene>
    <name evidence="7" type="ORF">BTO32_05485</name>
</gene>
<comment type="caution">
    <text evidence="7">The sequence shown here is derived from an EMBL/GenBank/DDBJ whole genome shotgun (WGS) entry which is preliminary data.</text>
</comment>
<dbReference type="PROSITE" id="PS50895">
    <property type="entry name" value="SURF1"/>
    <property type="match status" value="1"/>
</dbReference>
<dbReference type="Proteomes" id="UP000189339">
    <property type="component" value="Unassembled WGS sequence"/>
</dbReference>
<dbReference type="CDD" id="cd06662">
    <property type="entry name" value="SURF1"/>
    <property type="match status" value="1"/>
</dbReference>
<accession>A0A1V2DVN0</accession>
<dbReference type="STRING" id="135739.BTO32_05485"/>
<evidence type="ECO:0000256" key="3">
    <source>
        <dbReference type="ARBA" id="ARBA00022692"/>
    </source>
</evidence>
<feature type="transmembrane region" description="Helical" evidence="6">
    <location>
        <begin position="214"/>
        <end position="233"/>
    </location>
</feature>
<dbReference type="InterPro" id="IPR002994">
    <property type="entry name" value="Surf1/Shy1"/>
</dbReference>